<dbReference type="Pfam" id="PF13366">
    <property type="entry name" value="PDDEXK_3"/>
    <property type="match status" value="1"/>
</dbReference>
<accession>A0AAE4AM91</accession>
<dbReference type="RefSeq" id="WP_307259533.1">
    <property type="nucleotide sequence ID" value="NZ_JAUSVL010000001.1"/>
</dbReference>
<evidence type="ECO:0000313" key="1">
    <source>
        <dbReference type="EMBL" id="MDQ0288236.1"/>
    </source>
</evidence>
<dbReference type="NCBIfam" id="TIGR04256">
    <property type="entry name" value="GxxExxY"/>
    <property type="match status" value="1"/>
</dbReference>
<gene>
    <name evidence="1" type="ORF">J3R75_000343</name>
</gene>
<name>A0AAE4AM91_9BACT</name>
<comment type="caution">
    <text evidence="1">The sequence shown here is derived from an EMBL/GenBank/DDBJ whole genome shotgun (WGS) entry which is preliminary data.</text>
</comment>
<dbReference type="Proteomes" id="UP001238163">
    <property type="component" value="Unassembled WGS sequence"/>
</dbReference>
<sequence>MMLPGENVPQRDEQTYAIIGAAMAVHAELGNGFLEAVYQEALELEFQLRGIPYEREKTLPIHYHGQPLKTFYKVDYVCFGEVIVELKALDGLTCKENAQVINYLKASGMRRALLLNFGSKSLQHQRLVYN</sequence>
<reference evidence="1" key="1">
    <citation type="submission" date="2023-07" db="EMBL/GenBank/DDBJ databases">
        <title>Genomic Encyclopedia of Type Strains, Phase IV (KMG-IV): sequencing the most valuable type-strain genomes for metagenomic binning, comparative biology and taxonomic classification.</title>
        <authorList>
            <person name="Goeker M."/>
        </authorList>
    </citation>
    <scope>NUCLEOTIDE SEQUENCE</scope>
    <source>
        <strain evidence="1">DSM 24202</strain>
    </source>
</reference>
<proteinExistence type="predicted"/>
<dbReference type="EMBL" id="JAUSVL010000001">
    <property type="protein sequence ID" value="MDQ0288236.1"/>
    <property type="molecule type" value="Genomic_DNA"/>
</dbReference>
<organism evidence="1 2">
    <name type="scientific">Oligosphaera ethanolica</name>
    <dbReference type="NCBI Taxonomy" id="760260"/>
    <lineage>
        <taxon>Bacteria</taxon>
        <taxon>Pseudomonadati</taxon>
        <taxon>Lentisphaerota</taxon>
        <taxon>Oligosphaeria</taxon>
        <taxon>Oligosphaerales</taxon>
        <taxon>Oligosphaeraceae</taxon>
        <taxon>Oligosphaera</taxon>
    </lineage>
</organism>
<protein>
    <submittedName>
        <fullName evidence="1">GxxExxY protein</fullName>
    </submittedName>
</protein>
<dbReference type="AlphaFoldDB" id="A0AAE4AM91"/>
<dbReference type="InterPro" id="IPR026350">
    <property type="entry name" value="GxxExxY"/>
</dbReference>
<keyword evidence="2" id="KW-1185">Reference proteome</keyword>
<evidence type="ECO:0000313" key="2">
    <source>
        <dbReference type="Proteomes" id="UP001238163"/>
    </source>
</evidence>